<dbReference type="HOGENOM" id="CLU_2095797_0_0_6"/>
<proteinExistence type="predicted"/>
<name>I3YES2_THIV6</name>
<organism evidence="1 2">
    <name type="scientific">Thiocystis violascens (strain ATCC 17096 / DSM 198 / 6111)</name>
    <name type="common">Chromatium violascens</name>
    <dbReference type="NCBI Taxonomy" id="765911"/>
    <lineage>
        <taxon>Bacteria</taxon>
        <taxon>Pseudomonadati</taxon>
        <taxon>Pseudomonadota</taxon>
        <taxon>Gammaproteobacteria</taxon>
        <taxon>Chromatiales</taxon>
        <taxon>Chromatiaceae</taxon>
        <taxon>Thiocystis</taxon>
    </lineage>
</organism>
<protein>
    <submittedName>
        <fullName evidence="1">Uncharacterized protein</fullName>
    </submittedName>
</protein>
<dbReference type="EMBL" id="CP003154">
    <property type="protein sequence ID" value="AFL75490.1"/>
    <property type="molecule type" value="Genomic_DNA"/>
</dbReference>
<reference evidence="1 2" key="1">
    <citation type="submission" date="2012-06" db="EMBL/GenBank/DDBJ databases">
        <title>Complete sequence of Thiocystis violascens DSM 198.</title>
        <authorList>
            <consortium name="US DOE Joint Genome Institute"/>
            <person name="Lucas S."/>
            <person name="Han J."/>
            <person name="Lapidus A."/>
            <person name="Cheng J.-F."/>
            <person name="Goodwin L."/>
            <person name="Pitluck S."/>
            <person name="Peters L."/>
            <person name="Ovchinnikova G."/>
            <person name="Teshima H."/>
            <person name="Detter J.C."/>
            <person name="Han C."/>
            <person name="Tapia R."/>
            <person name="Land M."/>
            <person name="Hauser L."/>
            <person name="Kyrpides N."/>
            <person name="Ivanova N."/>
            <person name="Pagani I."/>
            <person name="Vogl K."/>
            <person name="Liu Z."/>
            <person name="Frigaard N.-U."/>
            <person name="Bryant D."/>
            <person name="Woyke T."/>
        </authorList>
    </citation>
    <scope>NUCLEOTIDE SEQUENCE [LARGE SCALE GENOMIC DNA]</scope>
    <source>
        <strain evidence="2">ATCC 17096 / DSM 198 / 6111</strain>
    </source>
</reference>
<dbReference type="KEGG" id="tvi:Thivi_3636"/>
<dbReference type="AlphaFoldDB" id="I3YES2"/>
<gene>
    <name evidence="1" type="ordered locus">Thivi_3636</name>
</gene>
<dbReference type="Proteomes" id="UP000006062">
    <property type="component" value="Chromosome"/>
</dbReference>
<evidence type="ECO:0000313" key="1">
    <source>
        <dbReference type="EMBL" id="AFL75490.1"/>
    </source>
</evidence>
<sequence>MVVEEPEPMPPLPHSQETAIREALDERASILEFDAGLPQSVADTHESNALRVYRYRVTDHHEVWLILIAPGCTLDDARHTLSGRFGAERLLDVMPCRQTPARLLALAEMQRHRQTA</sequence>
<accession>I3YES2</accession>
<dbReference type="STRING" id="765911.Thivi_3636"/>
<evidence type="ECO:0000313" key="2">
    <source>
        <dbReference type="Proteomes" id="UP000006062"/>
    </source>
</evidence>
<keyword evidence="2" id="KW-1185">Reference proteome</keyword>